<keyword evidence="1" id="KW-1185">Reference proteome</keyword>
<evidence type="ECO:0000313" key="1">
    <source>
        <dbReference type="Proteomes" id="UP000887540"/>
    </source>
</evidence>
<protein>
    <submittedName>
        <fullName evidence="2">Uncharacterized protein</fullName>
    </submittedName>
</protein>
<reference evidence="2" key="1">
    <citation type="submission" date="2022-11" db="UniProtKB">
        <authorList>
            <consortium name="WormBaseParasite"/>
        </authorList>
    </citation>
    <scope>IDENTIFICATION</scope>
</reference>
<accession>A0A914EKI4</accession>
<organism evidence="1 2">
    <name type="scientific">Acrobeloides nanus</name>
    <dbReference type="NCBI Taxonomy" id="290746"/>
    <lineage>
        <taxon>Eukaryota</taxon>
        <taxon>Metazoa</taxon>
        <taxon>Ecdysozoa</taxon>
        <taxon>Nematoda</taxon>
        <taxon>Chromadorea</taxon>
        <taxon>Rhabditida</taxon>
        <taxon>Tylenchina</taxon>
        <taxon>Cephalobomorpha</taxon>
        <taxon>Cephaloboidea</taxon>
        <taxon>Cephalobidae</taxon>
        <taxon>Acrobeloides</taxon>
    </lineage>
</organism>
<sequence length="72" mass="9035">MKSVSFFINRRPDCEELLKYQFIQNHIERFDQEKNCLISIITFFDWNNWHEEYRDDRTDYYDSDRDSLEVSE</sequence>
<dbReference type="WBParaSite" id="ACRNAN_scaffold8580.g17029.t1">
    <property type="protein sequence ID" value="ACRNAN_scaffold8580.g17029.t1"/>
    <property type="gene ID" value="ACRNAN_scaffold8580.g17029"/>
</dbReference>
<dbReference type="Proteomes" id="UP000887540">
    <property type="component" value="Unplaced"/>
</dbReference>
<proteinExistence type="predicted"/>
<evidence type="ECO:0000313" key="2">
    <source>
        <dbReference type="WBParaSite" id="ACRNAN_scaffold8580.g17029.t1"/>
    </source>
</evidence>
<dbReference type="AlphaFoldDB" id="A0A914EKI4"/>
<name>A0A914EKI4_9BILA</name>